<dbReference type="PANTHER" id="PTHR43433">
    <property type="entry name" value="HYDROLASE, ALPHA/BETA FOLD FAMILY PROTEIN"/>
    <property type="match status" value="1"/>
</dbReference>
<dbReference type="SUPFAM" id="SSF53474">
    <property type="entry name" value="alpha/beta-Hydrolases"/>
    <property type="match status" value="1"/>
</dbReference>
<reference evidence="2" key="1">
    <citation type="submission" date="2022-02" db="EMBL/GenBank/DDBJ databases">
        <title>Crop Bioprotection Bacillus Genome Sequencing.</title>
        <authorList>
            <person name="Dunlap C."/>
        </authorList>
    </citation>
    <scope>NUCLEOTIDE SEQUENCE</scope>
    <source>
        <strain evidence="2">T20C14</strain>
    </source>
</reference>
<organism evidence="2 3">
    <name type="scientific">Bacillus haynesii</name>
    <dbReference type="NCBI Taxonomy" id="1925021"/>
    <lineage>
        <taxon>Bacteria</taxon>
        <taxon>Bacillati</taxon>
        <taxon>Bacillota</taxon>
        <taxon>Bacilli</taxon>
        <taxon>Bacillales</taxon>
        <taxon>Bacillaceae</taxon>
        <taxon>Bacillus</taxon>
    </lineage>
</organism>
<evidence type="ECO:0000259" key="1">
    <source>
        <dbReference type="Pfam" id="PF00561"/>
    </source>
</evidence>
<feature type="domain" description="AB hydrolase-1" evidence="1">
    <location>
        <begin position="25"/>
        <end position="265"/>
    </location>
</feature>
<dbReference type="Gene3D" id="3.40.50.1820">
    <property type="entry name" value="alpha/beta hydrolase"/>
    <property type="match status" value="1"/>
</dbReference>
<dbReference type="InterPro" id="IPR029058">
    <property type="entry name" value="AB_hydrolase_fold"/>
</dbReference>
<gene>
    <name evidence="2" type="ORF">MOE73_06500</name>
</gene>
<comment type="caution">
    <text evidence="2">The sequence shown here is derived from an EMBL/GenBank/DDBJ whole genome shotgun (WGS) entry which is preliminary data.</text>
</comment>
<dbReference type="Pfam" id="PF00561">
    <property type="entry name" value="Abhydrolase_1"/>
    <property type="match status" value="1"/>
</dbReference>
<dbReference type="GO" id="GO:0016787">
    <property type="term" value="F:hydrolase activity"/>
    <property type="evidence" value="ECO:0007669"/>
    <property type="project" value="UniProtKB-KW"/>
</dbReference>
<evidence type="ECO:0000313" key="2">
    <source>
        <dbReference type="EMBL" id="MCY9279707.1"/>
    </source>
</evidence>
<sequence length="287" mass="32719">MKRSIGTFEIDGLTIEYSRVGEGKPILVMHGGHSNCREEFGYRDLYESRFSIITPSRAGYGRTSKEIGDSLELACYYYMKLLDHLNIEKVHVVAVSAGGPSGICFASKYSERVESLILQSAVTKQWLTAKDIEYKVGQIIFRPPVEKAVWKLISALNNRFPKWIFKKMLSSFTTLPADQAMLKVTEGDIEEMRKMNNRQRSSRGFLLDLKNIDDLSFHHLKEISCPVLIMHCRYDRLVPAEHAYHAKKLIPFSEVYQADSWGHLIWLGTEGKSVSQKVISFLKTTSS</sequence>
<accession>A0AA90F327</accession>
<dbReference type="AlphaFoldDB" id="A0AA90F327"/>
<name>A0AA90F327_9BACI</name>
<dbReference type="InterPro" id="IPR000073">
    <property type="entry name" value="AB_hydrolase_1"/>
</dbReference>
<dbReference type="PANTHER" id="PTHR43433:SF1">
    <property type="entry name" value="BLL5160 PROTEIN"/>
    <property type="match status" value="1"/>
</dbReference>
<dbReference type="InterPro" id="IPR050471">
    <property type="entry name" value="AB_hydrolase"/>
</dbReference>
<protein>
    <submittedName>
        <fullName evidence="2">Alpha/beta hydrolase</fullName>
    </submittedName>
</protein>
<proteinExistence type="predicted"/>
<dbReference type="RefSeq" id="WP_268305064.1">
    <property type="nucleotide sequence ID" value="NZ_JALAJL010000043.1"/>
</dbReference>
<evidence type="ECO:0000313" key="3">
    <source>
        <dbReference type="Proteomes" id="UP001066455"/>
    </source>
</evidence>
<dbReference type="Proteomes" id="UP001066455">
    <property type="component" value="Unassembled WGS sequence"/>
</dbReference>
<keyword evidence="2" id="KW-0378">Hydrolase</keyword>
<dbReference type="EMBL" id="JALAXI010000006">
    <property type="protein sequence ID" value="MCY9279707.1"/>
    <property type="molecule type" value="Genomic_DNA"/>
</dbReference>